<organism evidence="6 7">
    <name type="scientific">Streptococcus pneumoniae</name>
    <dbReference type="NCBI Taxonomy" id="1313"/>
    <lineage>
        <taxon>Bacteria</taxon>
        <taxon>Bacillati</taxon>
        <taxon>Bacillota</taxon>
        <taxon>Bacilli</taxon>
        <taxon>Lactobacillales</taxon>
        <taxon>Streptococcaceae</taxon>
        <taxon>Streptococcus</taxon>
    </lineage>
</organism>
<evidence type="ECO:0000256" key="4">
    <source>
        <dbReference type="ARBA" id="ARBA00023316"/>
    </source>
</evidence>
<comment type="caution">
    <text evidence="6">The sequence shown here is derived from an EMBL/GenBank/DDBJ whole genome shotgun (WGS) entry which is preliminary data.</text>
</comment>
<sequence>MGTVELIVEIENRFDIRVPVTEFGRDDWNTANKIVEGITELQNA</sequence>
<evidence type="ECO:0000313" key="7">
    <source>
        <dbReference type="Proteomes" id="UP000315060"/>
    </source>
</evidence>
<keyword evidence="6" id="KW-0436">Ligase</keyword>
<evidence type="ECO:0000256" key="3">
    <source>
        <dbReference type="ARBA" id="ARBA00022553"/>
    </source>
</evidence>
<accession>A0A559GCY7</accession>
<dbReference type="AlphaFoldDB" id="A0A559GCY7"/>
<evidence type="ECO:0000259" key="5">
    <source>
        <dbReference type="PROSITE" id="PS50075"/>
    </source>
</evidence>
<evidence type="ECO:0000256" key="1">
    <source>
        <dbReference type="ARBA" id="ARBA00022450"/>
    </source>
</evidence>
<dbReference type="GO" id="GO:0071555">
    <property type="term" value="P:cell wall organization"/>
    <property type="evidence" value="ECO:0007669"/>
    <property type="project" value="UniProtKB-KW"/>
</dbReference>
<dbReference type="EC" id="6.1.1.13" evidence="6"/>
<dbReference type="GO" id="GO:0036370">
    <property type="term" value="F:D-alanyl carrier activity"/>
    <property type="evidence" value="ECO:0007669"/>
    <property type="project" value="InterPro"/>
</dbReference>
<dbReference type="Gene3D" id="1.10.1200.10">
    <property type="entry name" value="ACP-like"/>
    <property type="match status" value="1"/>
</dbReference>
<feature type="domain" description="Carrier" evidence="5">
    <location>
        <begin position="1"/>
        <end position="42"/>
    </location>
</feature>
<reference evidence="6 7" key="1">
    <citation type="submission" date="2019-07" db="EMBL/GenBank/DDBJ databases">
        <authorList>
            <person name="Mohale T."/>
        </authorList>
    </citation>
    <scope>NUCLEOTIDE SEQUENCE [LARGE SCALE GENOMIC DNA]</scope>
    <source>
        <strain evidence="6 7">NTPn 59</strain>
    </source>
</reference>
<dbReference type="Proteomes" id="UP000315060">
    <property type="component" value="Unassembled WGS sequence"/>
</dbReference>
<dbReference type="PROSITE" id="PS50075">
    <property type="entry name" value="CARRIER"/>
    <property type="match status" value="1"/>
</dbReference>
<proteinExistence type="inferred from homology"/>
<name>A0A559GCY7_STREE</name>
<dbReference type="EMBL" id="VMYC01000612">
    <property type="protein sequence ID" value="TVX61087.1"/>
    <property type="molecule type" value="Genomic_DNA"/>
</dbReference>
<dbReference type="NCBIfam" id="TIGR01688">
    <property type="entry name" value="dltC"/>
    <property type="match status" value="1"/>
</dbReference>
<evidence type="ECO:0000256" key="2">
    <source>
        <dbReference type="ARBA" id="ARBA00022490"/>
    </source>
</evidence>
<dbReference type="InterPro" id="IPR009081">
    <property type="entry name" value="PP-bd_ACP"/>
</dbReference>
<dbReference type="InterPro" id="IPR003230">
    <property type="entry name" value="DltC"/>
</dbReference>
<keyword evidence="1" id="KW-0596">Phosphopantetheine</keyword>
<gene>
    <name evidence="6" type="primary">dltC</name>
    <name evidence="6" type="ORF">AZJ28_13915</name>
</gene>
<dbReference type="InterPro" id="IPR036736">
    <property type="entry name" value="ACP-like_sf"/>
</dbReference>
<dbReference type="NCBIfam" id="NF003464">
    <property type="entry name" value="PRK05087.1"/>
    <property type="match status" value="1"/>
</dbReference>
<protein>
    <submittedName>
        <fullName evidence="6">D-alanine--poly(Phosphoribitol) ligase subunit DltC</fullName>
        <ecNumber evidence="6">6.1.1.13</ecNumber>
    </submittedName>
</protein>
<keyword evidence="2" id="KW-0963">Cytoplasm</keyword>
<feature type="non-terminal residue" evidence="6">
    <location>
        <position position="1"/>
    </location>
</feature>
<dbReference type="GO" id="GO:0016874">
    <property type="term" value="F:ligase activity"/>
    <property type="evidence" value="ECO:0007669"/>
    <property type="project" value="UniProtKB-KW"/>
</dbReference>
<keyword evidence="4" id="KW-0961">Cell wall biogenesis/degradation</keyword>
<dbReference type="SUPFAM" id="SSF47336">
    <property type="entry name" value="ACP-like"/>
    <property type="match status" value="1"/>
</dbReference>
<keyword evidence="3" id="KW-0597">Phosphoprotein</keyword>
<dbReference type="HAMAP" id="MF_00565">
    <property type="entry name" value="DltC"/>
    <property type="match status" value="1"/>
</dbReference>
<evidence type="ECO:0000313" key="6">
    <source>
        <dbReference type="EMBL" id="TVX61087.1"/>
    </source>
</evidence>